<dbReference type="InterPro" id="IPR050189">
    <property type="entry name" value="MFS_Efflux_Transporters"/>
</dbReference>
<dbReference type="SUPFAM" id="SSF103473">
    <property type="entry name" value="MFS general substrate transporter"/>
    <property type="match status" value="1"/>
</dbReference>
<reference evidence="8 9" key="1">
    <citation type="submission" date="2023-12" db="EMBL/GenBank/DDBJ databases">
        <title>Novel species of the genus Arcicella isolated from rivers.</title>
        <authorList>
            <person name="Lu H."/>
        </authorList>
    </citation>
    <scope>NUCLEOTIDE SEQUENCE [LARGE SCALE GENOMIC DNA]</scope>
    <source>
        <strain evidence="8 9">DC25W</strain>
    </source>
</reference>
<feature type="transmembrane region" description="Helical" evidence="6">
    <location>
        <begin position="190"/>
        <end position="212"/>
    </location>
</feature>
<keyword evidence="3 6" id="KW-0812">Transmembrane</keyword>
<evidence type="ECO:0000313" key="9">
    <source>
        <dbReference type="Proteomes" id="UP001302222"/>
    </source>
</evidence>
<dbReference type="EMBL" id="JAYGIM010000003">
    <property type="protein sequence ID" value="MEA5425737.1"/>
    <property type="molecule type" value="Genomic_DNA"/>
</dbReference>
<keyword evidence="5 6" id="KW-0472">Membrane</keyword>
<dbReference type="InterPro" id="IPR020846">
    <property type="entry name" value="MFS_dom"/>
</dbReference>
<evidence type="ECO:0000256" key="6">
    <source>
        <dbReference type="SAM" id="Phobius"/>
    </source>
</evidence>
<organism evidence="8 9">
    <name type="scientific">Arcicella lustrica</name>
    <dbReference type="NCBI Taxonomy" id="2984196"/>
    <lineage>
        <taxon>Bacteria</taxon>
        <taxon>Pseudomonadati</taxon>
        <taxon>Bacteroidota</taxon>
        <taxon>Cytophagia</taxon>
        <taxon>Cytophagales</taxon>
        <taxon>Flectobacillaceae</taxon>
        <taxon>Arcicella</taxon>
    </lineage>
</organism>
<accession>A0ABU5SEN8</accession>
<dbReference type="InterPro" id="IPR011701">
    <property type="entry name" value="MFS"/>
</dbReference>
<evidence type="ECO:0000256" key="4">
    <source>
        <dbReference type="ARBA" id="ARBA00022989"/>
    </source>
</evidence>
<dbReference type="Pfam" id="PF07690">
    <property type="entry name" value="MFS_1"/>
    <property type="match status" value="1"/>
</dbReference>
<feature type="transmembrane region" description="Helical" evidence="6">
    <location>
        <begin position="147"/>
        <end position="169"/>
    </location>
</feature>
<evidence type="ECO:0000256" key="3">
    <source>
        <dbReference type="ARBA" id="ARBA00022692"/>
    </source>
</evidence>
<dbReference type="PROSITE" id="PS50850">
    <property type="entry name" value="MFS"/>
    <property type="match status" value="1"/>
</dbReference>
<sequence length="370" mass="40236">MGAFAFGMAEFLMMSILPDAAEGLNISISKAGNLIAFYALGVCAGAPLLITITRNLKLRTILVILLSIFVLGSLLTAVSNVYLLTIIGRFFSGLPHGAFFGVAAIVANKLADDGKGTSAVATVMMGMTVANLLGVPLGNLIGHYISWRVLFLLNAIIGLFSIYFIYQWIPELPPLPKTKVWEQFRFLRKLNPWLMIIVTVLINTGIFAWYSYINPFMTDVTKIDVKFMPLLMILSGGSMCIGNYLGGKLSDKFSPKTTTIYLQIVLALALVTLYMWGNQPIVSLTMLCIGASCFFGLSAPIQQLFFLSSKGGEMMGGALGQLAFNLGNAMGAIVGGAAIIKYGRMEYTAFAGIWFLAIGIIVFYLFKRRN</sequence>
<evidence type="ECO:0000313" key="8">
    <source>
        <dbReference type="EMBL" id="MEA5425737.1"/>
    </source>
</evidence>
<feature type="transmembrane region" description="Helical" evidence="6">
    <location>
        <begin position="62"/>
        <end position="84"/>
    </location>
</feature>
<keyword evidence="9" id="KW-1185">Reference proteome</keyword>
<protein>
    <submittedName>
        <fullName evidence="8">MFS transporter</fullName>
    </submittedName>
</protein>
<feature type="transmembrane region" description="Helical" evidence="6">
    <location>
        <begin position="119"/>
        <end position="141"/>
    </location>
</feature>
<keyword evidence="2" id="KW-1003">Cell membrane</keyword>
<evidence type="ECO:0000259" key="7">
    <source>
        <dbReference type="PROSITE" id="PS50850"/>
    </source>
</evidence>
<feature type="transmembrane region" description="Helical" evidence="6">
    <location>
        <begin position="31"/>
        <end position="50"/>
    </location>
</feature>
<feature type="transmembrane region" description="Helical" evidence="6">
    <location>
        <begin position="90"/>
        <end position="107"/>
    </location>
</feature>
<evidence type="ECO:0000256" key="1">
    <source>
        <dbReference type="ARBA" id="ARBA00004651"/>
    </source>
</evidence>
<dbReference type="InterPro" id="IPR036259">
    <property type="entry name" value="MFS_trans_sf"/>
</dbReference>
<comment type="subcellular location">
    <subcellularLocation>
        <location evidence="1">Cell membrane</location>
        <topology evidence="1">Multi-pass membrane protein</topology>
    </subcellularLocation>
</comment>
<dbReference type="PANTHER" id="PTHR43124:SF6">
    <property type="entry name" value="TRANSPORTER ARAJ-RELATED"/>
    <property type="match status" value="1"/>
</dbReference>
<name>A0ABU5SEN8_9BACT</name>
<evidence type="ECO:0000256" key="5">
    <source>
        <dbReference type="ARBA" id="ARBA00023136"/>
    </source>
</evidence>
<feature type="transmembrane region" description="Helical" evidence="6">
    <location>
        <begin position="347"/>
        <end position="366"/>
    </location>
</feature>
<feature type="transmembrane region" description="Helical" evidence="6">
    <location>
        <begin position="227"/>
        <end position="246"/>
    </location>
</feature>
<evidence type="ECO:0000256" key="2">
    <source>
        <dbReference type="ARBA" id="ARBA00022475"/>
    </source>
</evidence>
<feature type="transmembrane region" description="Helical" evidence="6">
    <location>
        <begin position="322"/>
        <end position="341"/>
    </location>
</feature>
<feature type="domain" description="Major facilitator superfamily (MFS) profile" evidence="7">
    <location>
        <begin position="1"/>
        <end position="369"/>
    </location>
</feature>
<feature type="transmembrane region" description="Helical" evidence="6">
    <location>
        <begin position="258"/>
        <end position="276"/>
    </location>
</feature>
<proteinExistence type="predicted"/>
<feature type="transmembrane region" description="Helical" evidence="6">
    <location>
        <begin position="282"/>
        <end position="301"/>
    </location>
</feature>
<comment type="caution">
    <text evidence="8">The sequence shown here is derived from an EMBL/GenBank/DDBJ whole genome shotgun (WGS) entry which is preliminary data.</text>
</comment>
<dbReference type="PANTHER" id="PTHR43124">
    <property type="entry name" value="PURINE EFFLUX PUMP PBUE"/>
    <property type="match status" value="1"/>
</dbReference>
<dbReference type="Gene3D" id="1.20.1250.20">
    <property type="entry name" value="MFS general substrate transporter like domains"/>
    <property type="match status" value="2"/>
</dbReference>
<dbReference type="CDD" id="cd17324">
    <property type="entry name" value="MFS_NepI_like"/>
    <property type="match status" value="1"/>
</dbReference>
<keyword evidence="4 6" id="KW-1133">Transmembrane helix</keyword>
<gene>
    <name evidence="8" type="ORF">VB798_04085</name>
</gene>
<dbReference type="RefSeq" id="WP_323256767.1">
    <property type="nucleotide sequence ID" value="NZ_JAYGIM010000003.1"/>
</dbReference>
<dbReference type="Proteomes" id="UP001302222">
    <property type="component" value="Unassembled WGS sequence"/>
</dbReference>